<feature type="domain" description="HTH cro/C1-type" evidence="1">
    <location>
        <begin position="29"/>
        <end position="80"/>
    </location>
</feature>
<evidence type="ECO:0000259" key="1">
    <source>
        <dbReference type="PROSITE" id="PS50943"/>
    </source>
</evidence>
<dbReference type="SMART" id="SM00530">
    <property type="entry name" value="HTH_XRE"/>
    <property type="match status" value="1"/>
</dbReference>
<protein>
    <submittedName>
        <fullName evidence="2">Helix-turn-helix domain-containing protein</fullName>
    </submittedName>
</protein>
<dbReference type="OrthoDB" id="4336585at2"/>
<dbReference type="Proteomes" id="UP000306628">
    <property type="component" value="Unassembled WGS sequence"/>
</dbReference>
<dbReference type="PROSITE" id="PS50943">
    <property type="entry name" value="HTH_CROC1"/>
    <property type="match status" value="1"/>
</dbReference>
<reference evidence="2 3" key="1">
    <citation type="submission" date="2019-05" db="EMBL/GenBank/DDBJ databases">
        <title>Draft genome sequence of Nonomuraea zeae DSM 100528.</title>
        <authorList>
            <person name="Saricaoglu S."/>
            <person name="Isik K."/>
        </authorList>
    </citation>
    <scope>NUCLEOTIDE SEQUENCE [LARGE SCALE GENOMIC DNA]</scope>
    <source>
        <strain evidence="2 3">DSM 100528</strain>
    </source>
</reference>
<dbReference type="GO" id="GO:0003677">
    <property type="term" value="F:DNA binding"/>
    <property type="evidence" value="ECO:0007669"/>
    <property type="project" value="InterPro"/>
</dbReference>
<proteinExistence type="predicted"/>
<dbReference type="SUPFAM" id="SSF47413">
    <property type="entry name" value="lambda repressor-like DNA-binding domains"/>
    <property type="match status" value="1"/>
</dbReference>
<dbReference type="InterPro" id="IPR041413">
    <property type="entry name" value="MLTR_LBD"/>
</dbReference>
<sequence length="266" mass="29439">MEGDLGKFLRSRRARIRPEEAGLAAGGRRRVAGLRREEVALLAGVSVDYYIRLEQARVQNVSEAVLDAIARVLRMDVIERSHLNDLLRPARGEPAGGEVRPGMQLLLDMAAHVPAFILGRRMDVLAWNALGDRISGFAAMPPGERNMARQTFLNPQARTLFRDWPAVAAETIAYLRLYAGRHPGDPLLAALVADLSAAPEFRRLWEEHQVAEKTFGVKLMDHPELGPLDFGYETLSFPGEPELLAVMYTADPASETGRKLAELRPA</sequence>
<gene>
    <name evidence="2" type="ORF">ETD85_47260</name>
</gene>
<dbReference type="RefSeq" id="WP_138696400.1">
    <property type="nucleotide sequence ID" value="NZ_JBHSAZ010000114.1"/>
</dbReference>
<dbReference type="CDD" id="cd00093">
    <property type="entry name" value="HTH_XRE"/>
    <property type="match status" value="1"/>
</dbReference>
<dbReference type="AlphaFoldDB" id="A0A5S4FV56"/>
<comment type="caution">
    <text evidence="2">The sequence shown here is derived from an EMBL/GenBank/DDBJ whole genome shotgun (WGS) entry which is preliminary data.</text>
</comment>
<dbReference type="Pfam" id="PF17765">
    <property type="entry name" value="MLTR_LBD"/>
    <property type="match status" value="1"/>
</dbReference>
<name>A0A5S4FV56_9ACTN</name>
<dbReference type="Pfam" id="PF13560">
    <property type="entry name" value="HTH_31"/>
    <property type="match status" value="1"/>
</dbReference>
<dbReference type="PANTHER" id="PTHR35010">
    <property type="entry name" value="BLL4672 PROTEIN-RELATED"/>
    <property type="match status" value="1"/>
</dbReference>
<dbReference type="InterPro" id="IPR001387">
    <property type="entry name" value="Cro/C1-type_HTH"/>
</dbReference>
<dbReference type="Gene3D" id="3.30.450.180">
    <property type="match status" value="1"/>
</dbReference>
<dbReference type="EMBL" id="VCKX01000248">
    <property type="protein sequence ID" value="TMR23981.1"/>
    <property type="molecule type" value="Genomic_DNA"/>
</dbReference>
<organism evidence="2 3">
    <name type="scientific">Nonomuraea zeae</name>
    <dbReference type="NCBI Taxonomy" id="1642303"/>
    <lineage>
        <taxon>Bacteria</taxon>
        <taxon>Bacillati</taxon>
        <taxon>Actinomycetota</taxon>
        <taxon>Actinomycetes</taxon>
        <taxon>Streptosporangiales</taxon>
        <taxon>Streptosporangiaceae</taxon>
        <taxon>Nonomuraea</taxon>
    </lineage>
</organism>
<dbReference type="InterPro" id="IPR010982">
    <property type="entry name" value="Lambda_DNA-bd_dom_sf"/>
</dbReference>
<evidence type="ECO:0000313" key="2">
    <source>
        <dbReference type="EMBL" id="TMR23981.1"/>
    </source>
</evidence>
<accession>A0A5S4FV56</accession>
<dbReference type="PANTHER" id="PTHR35010:SF2">
    <property type="entry name" value="BLL4672 PROTEIN"/>
    <property type="match status" value="1"/>
</dbReference>
<dbReference type="Gene3D" id="1.10.260.40">
    <property type="entry name" value="lambda repressor-like DNA-binding domains"/>
    <property type="match status" value="1"/>
</dbReference>
<evidence type="ECO:0000313" key="3">
    <source>
        <dbReference type="Proteomes" id="UP000306628"/>
    </source>
</evidence>
<keyword evidence="3" id="KW-1185">Reference proteome</keyword>